<name>A0A835M7Q9_9MAGN</name>
<organism evidence="3 4">
    <name type="scientific">Coptis chinensis</name>
    <dbReference type="NCBI Taxonomy" id="261450"/>
    <lineage>
        <taxon>Eukaryota</taxon>
        <taxon>Viridiplantae</taxon>
        <taxon>Streptophyta</taxon>
        <taxon>Embryophyta</taxon>
        <taxon>Tracheophyta</taxon>
        <taxon>Spermatophyta</taxon>
        <taxon>Magnoliopsida</taxon>
        <taxon>Ranunculales</taxon>
        <taxon>Ranunculaceae</taxon>
        <taxon>Coptidoideae</taxon>
        <taxon>Coptis</taxon>
    </lineage>
</organism>
<dbReference type="InterPro" id="IPR000873">
    <property type="entry name" value="AMP-dep_synth/lig_dom"/>
</dbReference>
<feature type="domain" description="AMP-dependent synthetase/ligase" evidence="2">
    <location>
        <begin position="162"/>
        <end position="206"/>
    </location>
</feature>
<evidence type="ECO:0000313" key="3">
    <source>
        <dbReference type="EMBL" id="KAF9622823.1"/>
    </source>
</evidence>
<dbReference type="Pfam" id="PF00501">
    <property type="entry name" value="AMP-binding"/>
    <property type="match status" value="1"/>
</dbReference>
<protein>
    <recommendedName>
        <fullName evidence="2">AMP-dependent synthetase/ligase domain-containing protein</fullName>
    </recommendedName>
</protein>
<dbReference type="Gene3D" id="2.30.38.10">
    <property type="entry name" value="Luciferase, Domain 3"/>
    <property type="match status" value="1"/>
</dbReference>
<evidence type="ECO:0000259" key="2">
    <source>
        <dbReference type="Pfam" id="PF00501"/>
    </source>
</evidence>
<keyword evidence="4" id="KW-1185">Reference proteome</keyword>
<evidence type="ECO:0000313" key="4">
    <source>
        <dbReference type="Proteomes" id="UP000631114"/>
    </source>
</evidence>
<evidence type="ECO:0000256" key="1">
    <source>
        <dbReference type="SAM" id="MobiDB-lite"/>
    </source>
</evidence>
<sequence>MLRATVCFNGVVNSGPASVTISGTPKQPRSDQLPARKRGSPVRGLWAGTGLMSTPDKTMSVGKVSNGRTWGTEEREASESEVRTANKGQGMGVSVTVEGSNWDGALVPGKVQDWAEKEKGQDMVSQSLCMDTRGGLEAHVNSLVVWTPVWGAATRGLNSGKFMKYMSMGLLVPNMQVEVVNWNVGSYMAPGNSGELWLKGPDVMKGDYVVGDPRRETLETKAEASFPN</sequence>
<gene>
    <name evidence="3" type="ORF">IFM89_034058</name>
</gene>
<feature type="compositionally biased region" description="Basic and acidic residues" evidence="1">
    <location>
        <begin position="71"/>
        <end position="84"/>
    </location>
</feature>
<feature type="compositionally biased region" description="Polar residues" evidence="1">
    <location>
        <begin position="14"/>
        <end position="27"/>
    </location>
</feature>
<reference evidence="3 4" key="1">
    <citation type="submission" date="2020-10" db="EMBL/GenBank/DDBJ databases">
        <title>The Coptis chinensis genome and diversification of protoberbering-type alkaloids.</title>
        <authorList>
            <person name="Wang B."/>
            <person name="Shu S."/>
            <person name="Song C."/>
            <person name="Liu Y."/>
        </authorList>
    </citation>
    <scope>NUCLEOTIDE SEQUENCE [LARGE SCALE GENOMIC DNA]</scope>
    <source>
        <strain evidence="3">HL-2020</strain>
        <tissue evidence="3">Leaf</tissue>
    </source>
</reference>
<dbReference type="EMBL" id="JADFTS010000002">
    <property type="protein sequence ID" value="KAF9622823.1"/>
    <property type="molecule type" value="Genomic_DNA"/>
</dbReference>
<dbReference type="Proteomes" id="UP000631114">
    <property type="component" value="Unassembled WGS sequence"/>
</dbReference>
<accession>A0A835M7Q9</accession>
<proteinExistence type="predicted"/>
<dbReference type="OrthoDB" id="1687975at2759"/>
<dbReference type="AlphaFoldDB" id="A0A835M7Q9"/>
<comment type="caution">
    <text evidence="3">The sequence shown here is derived from an EMBL/GenBank/DDBJ whole genome shotgun (WGS) entry which is preliminary data.</text>
</comment>
<feature type="region of interest" description="Disordered" evidence="1">
    <location>
        <begin position="14"/>
        <end position="87"/>
    </location>
</feature>
<dbReference type="SUPFAM" id="SSF56801">
    <property type="entry name" value="Acetyl-CoA synthetase-like"/>
    <property type="match status" value="1"/>
</dbReference>